<feature type="compositionally biased region" description="Basic residues" evidence="2">
    <location>
        <begin position="990"/>
        <end position="1003"/>
    </location>
</feature>
<evidence type="ECO:0000256" key="1">
    <source>
        <dbReference type="PROSITE-ProRule" id="PRU00841"/>
    </source>
</evidence>
<dbReference type="Proteomes" id="UP001497525">
    <property type="component" value="Unassembled WGS sequence"/>
</dbReference>
<evidence type="ECO:0000313" key="4">
    <source>
        <dbReference type="EMBL" id="CAL5137524.1"/>
    </source>
</evidence>
<dbReference type="InterPro" id="IPR014797">
    <property type="entry name" value="CKK_CAMSAP"/>
</dbReference>
<feature type="compositionally biased region" description="Polar residues" evidence="2">
    <location>
        <begin position="1174"/>
        <end position="1185"/>
    </location>
</feature>
<feature type="compositionally biased region" description="Acidic residues" evidence="2">
    <location>
        <begin position="940"/>
        <end position="962"/>
    </location>
</feature>
<feature type="domain" description="CKK" evidence="3">
    <location>
        <begin position="1435"/>
        <end position="1570"/>
    </location>
</feature>
<dbReference type="GO" id="GO:0031122">
    <property type="term" value="P:cytoplasmic microtubule organization"/>
    <property type="evidence" value="ECO:0007669"/>
    <property type="project" value="TreeGrafter"/>
</dbReference>
<keyword evidence="1" id="KW-0493">Microtubule</keyword>
<comment type="domain">
    <text evidence="1">The CKK domain binds microtubules.</text>
</comment>
<feature type="region of interest" description="Disordered" evidence="2">
    <location>
        <begin position="1173"/>
        <end position="1204"/>
    </location>
</feature>
<sequence>MASSILSLAPLELVKQSIVDLGEILPTKPELGDQVQIVTSSPSFSGHVEDDSDLLECQHWLQSWLNSVVVQTLCKLLNCSKSALEQVRKVIPLIGFPTRLACVIQYYAPRSSVQFGPAGRLFTAHLNHYLTALRGEPAPTDYESLLFEDDCWNCQAVLHLVKTSPNIKPASSISVLEQFSSRSVDQRLSSTDLVQELRLVAEFFHWLLPPRSATDSLSVQTDSTFLGKTRECNYSSPVTNGDQESASQQSGALQLLVQTSSVVARPARPAHPNSRPVALLNTSAVEHLVSSSTSSVITPYQAPDLPCSSMNGTAPTSSKLVMTPIQKGSDAAVESSHPVTQNGSASARRSVDPSVDLLMNLVRTASRTDLSSSTPSQTGYFVNHHGSVSSDGRPCSSEIANPIERNKMYATFRTHPTPALSNKLPKIGSPTRLSTSRNGHLARSTNPSASREDFDPQCGVLSLRSEFEKRKRSHSALTAGKAATLSESLPPGTTTWAASANACRMHARKKSAPDSNLESCISSSSGGTLPSEHTVSRSSSTALRLSLDQRRRAIEMGRKRALAATNRAAIQRHHAAFQRIIHSERRRLTNEQSPDVSEATTADSQVSIGQSTAQDAVPSELSNGAEAANQPLISSEIPDASFTAVDQATDVEDDFSLRSSSTVPPHRAAASESPIPPLSARIKLDSETTLTESDLATMRPVSETPVGNVAASLPEQSAQSMQLEDEIENEPASTTCPTEEDEELEQVVPVLTMGSSPPSAQNYVLSSSTQDREQSSSEGNGYSLSFTSERVRKPTPVSQGLNSRVVQRRSSDRNGQSGQEARRSVARPPNQSIKITRTRRTTEQNACLPYDDSAYSDKISPPPLAYPNGPSNSSYSPNTRRRTRRPRSRGYTTQSLVSDRVNPVHDHSRRRRRPPPLSPNHLAVSQDYDWDAQYSARYDEPDEGGYDEEESTETGEDSDGLDDQSYPAHGLQESSLFSDRSMVTLPGASRRSHRHHGRSHRRSVYVSGSQDYRYPSPARSYASISRPPCSEPVINPAALDELSRNLANLQTGLERLSLQQQVLMASSSATAAALVAGAGQSQPVQQPPPQPPTPVPNLVGTTRATWSDRPKLCDLSTGPPEVPSTIPDGVQEIHPENAVQESVPAATSTTETEFKHPPKKNTNCAFIVDMATDSPRSVSPGSAQTGPPDAPGPKPKHPMAPSKAQYESQQFYIGFDQPNPQLMQRKFDRLEARRAAEKAASAQQLESLRIHEREEKLLADQALHEKRLNAKDKREAILQAHLERKEASEPHGFRGPNPYPVRPGSAALSRSEANLVTPGRERRSASQAVISKLTRTKTTLEHVSPVTRHRVRSATSRSLQQLSSIRSSGDGQAVEANEAEIQSVKADKLEQSKNGSRSTGKPLARLPSGLSLSSLHRLGAADLPSSGPGVTVPGQPRLFVKPKAKSNRMVIVNAIGHCCLAGAVNEPMKQATLKELAATEGTHFMILFRDSRCQYRAVYQFDLETEELHLICGTGPRKITHEMANRFFKYNSGGKRFTEIKSTNHLSPVVDAITIHDALWSKSSGQSAALNLISGKF</sequence>
<feature type="region of interest" description="Disordered" evidence="2">
    <location>
        <begin position="655"/>
        <end position="677"/>
    </location>
</feature>
<feature type="compositionally biased region" description="Low complexity" evidence="2">
    <location>
        <begin position="866"/>
        <end position="878"/>
    </location>
</feature>
<feature type="compositionally biased region" description="Low complexity" evidence="2">
    <location>
        <begin position="1356"/>
        <end position="1368"/>
    </location>
</feature>
<feature type="region of interest" description="Disordered" evidence="2">
    <location>
        <begin position="1286"/>
        <end position="1407"/>
    </location>
</feature>
<feature type="compositionally biased region" description="Polar residues" evidence="2">
    <location>
        <begin position="753"/>
        <end position="765"/>
    </location>
</feature>
<feature type="compositionally biased region" description="Basic residues" evidence="2">
    <location>
        <begin position="879"/>
        <end position="888"/>
    </location>
</feature>
<feature type="compositionally biased region" description="Polar residues" evidence="2">
    <location>
        <begin position="779"/>
        <end position="788"/>
    </location>
</feature>
<feature type="region of interest" description="Disordered" evidence="2">
    <location>
        <begin position="715"/>
        <end position="1011"/>
    </location>
</feature>
<evidence type="ECO:0000256" key="2">
    <source>
        <dbReference type="SAM" id="MobiDB-lite"/>
    </source>
</evidence>
<feature type="compositionally biased region" description="Polar residues" evidence="2">
    <location>
        <begin position="796"/>
        <end position="805"/>
    </location>
</feature>
<dbReference type="PANTHER" id="PTHR21595:SF0">
    <property type="entry name" value="PATRONIN"/>
    <property type="match status" value="1"/>
</dbReference>
<dbReference type="GO" id="GO:0036449">
    <property type="term" value="C:microtubule minus-end"/>
    <property type="evidence" value="ECO:0007669"/>
    <property type="project" value="TreeGrafter"/>
</dbReference>
<dbReference type="Pfam" id="PF08683">
    <property type="entry name" value="CAMSAP_CKK"/>
    <property type="match status" value="1"/>
</dbReference>
<dbReference type="InterPro" id="IPR038209">
    <property type="entry name" value="CKK_dom_sf"/>
</dbReference>
<proteinExistence type="inferred from homology"/>
<dbReference type="PANTHER" id="PTHR21595">
    <property type="entry name" value="PATRONIN"/>
    <property type="match status" value="1"/>
</dbReference>
<gene>
    <name evidence="4" type="ORF">CDAUBV1_LOCUS11827</name>
</gene>
<name>A0AAV2TMJ5_CALDB</name>
<feature type="region of interest" description="Disordered" evidence="2">
    <location>
        <begin position="509"/>
        <end position="543"/>
    </location>
</feature>
<dbReference type="SUPFAM" id="SSF50346">
    <property type="entry name" value="PRC-barrel domain"/>
    <property type="match status" value="1"/>
</dbReference>
<feature type="region of interest" description="Disordered" evidence="2">
    <location>
        <begin position="1109"/>
        <end position="1161"/>
    </location>
</feature>
<dbReference type="PROSITE" id="PS51508">
    <property type="entry name" value="CKK"/>
    <property type="match status" value="1"/>
</dbReference>
<comment type="caution">
    <text evidence="4">The sequence shown here is derived from an EMBL/GenBank/DDBJ whole genome shotgun (WGS) entry which is preliminary data.</text>
</comment>
<feature type="compositionally biased region" description="Polar residues" evidence="2">
    <location>
        <begin position="513"/>
        <end position="533"/>
    </location>
</feature>
<dbReference type="GO" id="GO:0007026">
    <property type="term" value="P:negative regulation of microtubule depolymerization"/>
    <property type="evidence" value="ECO:0007669"/>
    <property type="project" value="TreeGrafter"/>
</dbReference>
<reference evidence="4" key="1">
    <citation type="submission" date="2024-06" db="EMBL/GenBank/DDBJ databases">
        <authorList>
            <person name="Liu X."/>
            <person name="Lenzi L."/>
            <person name="Haldenby T S."/>
            <person name="Uol C."/>
        </authorList>
    </citation>
    <scope>NUCLEOTIDE SEQUENCE</scope>
</reference>
<organism evidence="4 5">
    <name type="scientific">Calicophoron daubneyi</name>
    <name type="common">Rumen fluke</name>
    <name type="synonym">Paramphistomum daubneyi</name>
    <dbReference type="NCBI Taxonomy" id="300641"/>
    <lineage>
        <taxon>Eukaryota</taxon>
        <taxon>Metazoa</taxon>
        <taxon>Spiralia</taxon>
        <taxon>Lophotrochozoa</taxon>
        <taxon>Platyhelminthes</taxon>
        <taxon>Trematoda</taxon>
        <taxon>Digenea</taxon>
        <taxon>Plagiorchiida</taxon>
        <taxon>Pronocephalata</taxon>
        <taxon>Paramphistomoidea</taxon>
        <taxon>Paramphistomidae</taxon>
        <taxon>Calicophoron</taxon>
    </lineage>
</organism>
<dbReference type="Gene3D" id="3.10.20.360">
    <property type="entry name" value="CKK domain"/>
    <property type="match status" value="1"/>
</dbReference>
<evidence type="ECO:0000313" key="5">
    <source>
        <dbReference type="Proteomes" id="UP001497525"/>
    </source>
</evidence>
<comment type="similarity">
    <text evidence="1">Belongs to the CAMSAP1 family.</text>
</comment>
<dbReference type="InterPro" id="IPR011033">
    <property type="entry name" value="PRC_barrel-like_sf"/>
</dbReference>
<feature type="region of interest" description="Disordered" evidence="2">
    <location>
        <begin position="583"/>
        <end position="616"/>
    </location>
</feature>
<feature type="region of interest" description="Disordered" evidence="2">
    <location>
        <begin position="415"/>
        <end position="457"/>
    </location>
</feature>
<dbReference type="SMART" id="SM01051">
    <property type="entry name" value="CAMSAP_CKK"/>
    <property type="match status" value="1"/>
</dbReference>
<accession>A0AAV2TMJ5</accession>
<evidence type="ECO:0000259" key="3">
    <source>
        <dbReference type="PROSITE" id="PS51508"/>
    </source>
</evidence>
<dbReference type="GO" id="GO:0005516">
    <property type="term" value="F:calmodulin binding"/>
    <property type="evidence" value="ECO:0007669"/>
    <property type="project" value="InterPro"/>
</dbReference>
<dbReference type="EMBL" id="CAXLJL010000401">
    <property type="protein sequence ID" value="CAL5137524.1"/>
    <property type="molecule type" value="Genomic_DNA"/>
</dbReference>
<dbReference type="GO" id="GO:0051011">
    <property type="term" value="F:microtubule minus-end binding"/>
    <property type="evidence" value="ECO:0007669"/>
    <property type="project" value="TreeGrafter"/>
</dbReference>
<protein>
    <recommendedName>
        <fullName evidence="3">CKK domain-containing protein</fullName>
    </recommendedName>
</protein>
<dbReference type="InterPro" id="IPR032940">
    <property type="entry name" value="CAMSAP"/>
</dbReference>
<feature type="compositionally biased region" description="Polar residues" evidence="2">
    <location>
        <begin position="431"/>
        <end position="449"/>
    </location>
</feature>
<feature type="compositionally biased region" description="Polar residues" evidence="2">
    <location>
        <begin position="590"/>
        <end position="614"/>
    </location>
</feature>